<dbReference type="AlphaFoldDB" id="A0A409YK28"/>
<dbReference type="OrthoDB" id="2688364at2759"/>
<dbReference type="Proteomes" id="UP000284842">
    <property type="component" value="Unassembled WGS sequence"/>
</dbReference>
<accession>A0A409YK28</accession>
<evidence type="ECO:0000313" key="3">
    <source>
        <dbReference type="Proteomes" id="UP000284842"/>
    </source>
</evidence>
<dbReference type="InParanoid" id="A0A409YK28"/>
<dbReference type="SUPFAM" id="SSF81383">
    <property type="entry name" value="F-box domain"/>
    <property type="match status" value="1"/>
</dbReference>
<reference evidence="2 3" key="1">
    <citation type="journal article" date="2018" name="Evol. Lett.">
        <title>Horizontal gene cluster transfer increased hallucinogenic mushroom diversity.</title>
        <authorList>
            <person name="Reynolds H.T."/>
            <person name="Vijayakumar V."/>
            <person name="Gluck-Thaler E."/>
            <person name="Korotkin H.B."/>
            <person name="Matheny P.B."/>
            <person name="Slot J.C."/>
        </authorList>
    </citation>
    <scope>NUCLEOTIDE SEQUENCE [LARGE SCALE GENOMIC DNA]</scope>
    <source>
        <strain evidence="2 3">2629</strain>
    </source>
</reference>
<dbReference type="InterPro" id="IPR036047">
    <property type="entry name" value="F-box-like_dom_sf"/>
</dbReference>
<protein>
    <recommendedName>
        <fullName evidence="1">F-box domain-containing protein</fullName>
    </recommendedName>
</protein>
<dbReference type="InterPro" id="IPR001810">
    <property type="entry name" value="F-box_dom"/>
</dbReference>
<evidence type="ECO:0000313" key="2">
    <source>
        <dbReference type="EMBL" id="PPR03401.1"/>
    </source>
</evidence>
<dbReference type="CDD" id="cd09917">
    <property type="entry name" value="F-box_SF"/>
    <property type="match status" value="1"/>
</dbReference>
<name>A0A409YK28_9AGAR</name>
<dbReference type="PROSITE" id="PS50181">
    <property type="entry name" value="FBOX"/>
    <property type="match status" value="1"/>
</dbReference>
<gene>
    <name evidence="2" type="ORF">CVT24_012525</name>
</gene>
<keyword evidence="3" id="KW-1185">Reference proteome</keyword>
<feature type="domain" description="F-box" evidence="1">
    <location>
        <begin position="1"/>
        <end position="56"/>
    </location>
</feature>
<organism evidence="2 3">
    <name type="scientific">Panaeolus cyanescens</name>
    <dbReference type="NCBI Taxonomy" id="181874"/>
    <lineage>
        <taxon>Eukaryota</taxon>
        <taxon>Fungi</taxon>
        <taxon>Dikarya</taxon>
        <taxon>Basidiomycota</taxon>
        <taxon>Agaricomycotina</taxon>
        <taxon>Agaricomycetes</taxon>
        <taxon>Agaricomycetidae</taxon>
        <taxon>Agaricales</taxon>
        <taxon>Agaricineae</taxon>
        <taxon>Galeropsidaceae</taxon>
        <taxon>Panaeolus</taxon>
    </lineage>
</organism>
<dbReference type="Pfam" id="PF00646">
    <property type="entry name" value="F-box"/>
    <property type="match status" value="1"/>
</dbReference>
<proteinExistence type="predicted"/>
<comment type="caution">
    <text evidence="2">The sequence shown here is derived from an EMBL/GenBank/DDBJ whole genome shotgun (WGS) entry which is preliminary data.</text>
</comment>
<sequence>MLTELPPDILIHILSQLKPRDIISTCKTLASVSRQKTIWIKAIDRMCPEESLFRPSFPTDESSISRLEAISAGPIKWKKLFTRSGVRPRATPVRGCLFSVSDVFEDPLEYLFLVPGGRFLVAHNSDVLAVFDLDSPNSMEPVLSTKLSGDPVITCVHPARDEEKLHVALVSMFVDIDDEPPEPQYFAEIHEISLSTRSEYAIRKIAGYDFLERSIDDDEIVHLVSMSYDTLAVLCSGIMRVWRFTTDEWNVFRLDCEPVHGMTLLEEDILFFHSSSISIYSAWERDTVPRASAFPSYTGLGEYNRDQLACIKPRSERKLAATDASLDGTMMEGLDSWFTGSRPYTYFERHTFSDINSQDEDEECDVTIDTYFLEHSDANSDMTTTDAPLRHFLTFTFKNVFSEYPSTFKPCGGVMYRLVHDRYGLYCQSVIRRSDQTKETYETRIMDPVLYLSFFNLPHEAFDNLTTFCPASGKLCCVGMDSETDEADNTIHVLDFF</sequence>
<evidence type="ECO:0000259" key="1">
    <source>
        <dbReference type="PROSITE" id="PS50181"/>
    </source>
</evidence>
<dbReference type="EMBL" id="NHTK01001069">
    <property type="protein sequence ID" value="PPR03401.1"/>
    <property type="molecule type" value="Genomic_DNA"/>
</dbReference>